<dbReference type="GO" id="GO:0016787">
    <property type="term" value="F:hydrolase activity"/>
    <property type="evidence" value="ECO:0007669"/>
    <property type="project" value="UniProtKB-KW"/>
</dbReference>
<evidence type="ECO:0000259" key="1">
    <source>
        <dbReference type="Pfam" id="PF06259"/>
    </source>
</evidence>
<gene>
    <name evidence="2" type="ORF">R8Z58_04960</name>
</gene>
<dbReference type="RefSeq" id="WP_318352632.1">
    <property type="nucleotide sequence ID" value="NZ_JAWQEV010000001.1"/>
</dbReference>
<dbReference type="Pfam" id="PF06259">
    <property type="entry name" value="Abhydrolase_8"/>
    <property type="match status" value="1"/>
</dbReference>
<dbReference type="EMBL" id="JAWQEV010000001">
    <property type="protein sequence ID" value="MDW4572126.1"/>
    <property type="molecule type" value="Genomic_DNA"/>
</dbReference>
<protein>
    <submittedName>
        <fullName evidence="2">Alpha/beta hydrolase</fullName>
    </submittedName>
</protein>
<comment type="caution">
    <text evidence="2">The sequence shown here is derived from an EMBL/GenBank/DDBJ whole genome shotgun (WGS) entry which is preliminary data.</text>
</comment>
<dbReference type="SUPFAM" id="SSF53474">
    <property type="entry name" value="alpha/beta-Hydrolases"/>
    <property type="match status" value="1"/>
</dbReference>
<keyword evidence="3" id="KW-1185">Reference proteome</keyword>
<keyword evidence="2" id="KW-0378">Hydrolase</keyword>
<dbReference type="Proteomes" id="UP001283109">
    <property type="component" value="Unassembled WGS sequence"/>
</dbReference>
<organism evidence="2 3">
    <name type="scientific">Microbacterium arthrosphaerae</name>
    <dbReference type="NCBI Taxonomy" id="792652"/>
    <lineage>
        <taxon>Bacteria</taxon>
        <taxon>Bacillati</taxon>
        <taxon>Actinomycetota</taxon>
        <taxon>Actinomycetes</taxon>
        <taxon>Micrococcales</taxon>
        <taxon>Microbacteriaceae</taxon>
        <taxon>Microbacterium</taxon>
    </lineage>
</organism>
<dbReference type="InterPro" id="IPR010427">
    <property type="entry name" value="DUF1023"/>
</dbReference>
<feature type="domain" description="DUF1023" evidence="1">
    <location>
        <begin position="350"/>
        <end position="503"/>
    </location>
</feature>
<dbReference type="InterPro" id="IPR029058">
    <property type="entry name" value="AB_hydrolase_fold"/>
</dbReference>
<proteinExistence type="predicted"/>
<name>A0ABU4GYH9_9MICO</name>
<evidence type="ECO:0000313" key="2">
    <source>
        <dbReference type="EMBL" id="MDW4572126.1"/>
    </source>
</evidence>
<evidence type="ECO:0000313" key="3">
    <source>
        <dbReference type="Proteomes" id="UP001283109"/>
    </source>
</evidence>
<reference evidence="2 3" key="1">
    <citation type="submission" date="2023-11" db="EMBL/GenBank/DDBJ databases">
        <title>Draft genome sequence of Microbacterium arthrosphaerae JCM 30492.</title>
        <authorList>
            <person name="Zhang G."/>
            <person name="Ding Y."/>
        </authorList>
    </citation>
    <scope>NUCLEOTIDE SEQUENCE [LARGE SCALE GENOMIC DNA]</scope>
    <source>
        <strain evidence="2 3">JCM 30492</strain>
    </source>
</reference>
<sequence length="636" mass="66252">MSTLRLVAVSDLPTITLDADSASSTATDLSRRATAYAGHAETLELTWSGLPAAMDVPGVTEPVGVVVTKIAEAGSEVGDALDAIGSVLVAFAEATKELSRTVQNLRDDIDRFRQLVDGSADQHSYQAAIYGGSSEPFDWRDDPVLRGRNAELLAAAAQAERDWTALRTEASAALDAIVGGETDSLALPDVSGVTGAGFTSALGILAATGKTPAEWLSAGADDLARLLETTDPETLRRLLEAQPGIAERFWNAPPDSERVAAWWQSLPAVTQTALVAAIPTVIGNLGGVPYAARGQANLSQYERDMARYDSLNERQRASLDQITTALTADPVNRGTLIDYLIDAHGGMMPYAAVAYGDLDAADTTTWMAPGMETNTASALAGWGEAARNLQREQSLLDPTRSHAVVAWTGYVAPDAVGVTMPYAARDGADRFAAEIDATFATRSTGAAGVPEVAVVAHSYGTTMAANALLLTEHPISSYTMVGSAGIDLGRVTSLADLHVENGSASRGSLPAIFTTAATRDDLAPFGASISQRAEPNPDVAYDGEWVITGAQSFSSEGNAEAGLHPVDGHNPLGERGQTEPTGFLSAAPSEGRGYFDPGTQSLHNVAAASTGRISQIVDGLTPVETPGGGPMEVYAK</sequence>
<accession>A0ABU4GYH9</accession>